<reference evidence="2" key="1">
    <citation type="submission" date="2021-06" db="EMBL/GenBank/DDBJ databases">
        <authorList>
            <person name="Hodson N. C."/>
            <person name="Mongue J. A."/>
            <person name="Jaron S. K."/>
        </authorList>
    </citation>
    <scope>NUCLEOTIDE SEQUENCE</scope>
</reference>
<comment type="caution">
    <text evidence="2">The sequence shown here is derived from an EMBL/GenBank/DDBJ whole genome shotgun (WGS) entry which is preliminary data.</text>
</comment>
<sequence>MEFSLRIIFYSKASSSCSESQPQYQVDLTPTPHDSDGKVFAMSEEVTDWTTPEHQSGSMGPNQLDVLGKHWTLTWRTPRGDTSLFGFQDSRETSTLTLRVGAADSEEVIHQGRTSSVTNESDPSILL</sequence>
<accession>A0A8J2K817</accession>
<evidence type="ECO:0000313" key="2">
    <source>
        <dbReference type="EMBL" id="CAG7734550.1"/>
    </source>
</evidence>
<protein>
    <submittedName>
        <fullName evidence="2">Uncharacterized protein</fullName>
    </submittedName>
</protein>
<dbReference type="Proteomes" id="UP000708208">
    <property type="component" value="Unassembled WGS sequence"/>
</dbReference>
<keyword evidence="3" id="KW-1185">Reference proteome</keyword>
<organism evidence="2 3">
    <name type="scientific">Allacma fusca</name>
    <dbReference type="NCBI Taxonomy" id="39272"/>
    <lineage>
        <taxon>Eukaryota</taxon>
        <taxon>Metazoa</taxon>
        <taxon>Ecdysozoa</taxon>
        <taxon>Arthropoda</taxon>
        <taxon>Hexapoda</taxon>
        <taxon>Collembola</taxon>
        <taxon>Symphypleona</taxon>
        <taxon>Sminthuridae</taxon>
        <taxon>Allacma</taxon>
    </lineage>
</organism>
<name>A0A8J2K817_9HEXA</name>
<feature type="region of interest" description="Disordered" evidence="1">
    <location>
        <begin position="107"/>
        <end position="127"/>
    </location>
</feature>
<dbReference type="AlphaFoldDB" id="A0A8J2K817"/>
<gene>
    <name evidence="2" type="ORF">AFUS01_LOCUS22934</name>
</gene>
<proteinExistence type="predicted"/>
<dbReference type="EMBL" id="CAJVCH010271425">
    <property type="protein sequence ID" value="CAG7734550.1"/>
    <property type="molecule type" value="Genomic_DNA"/>
</dbReference>
<feature type="compositionally biased region" description="Polar residues" evidence="1">
    <location>
        <begin position="112"/>
        <end position="127"/>
    </location>
</feature>
<evidence type="ECO:0000256" key="1">
    <source>
        <dbReference type="SAM" id="MobiDB-lite"/>
    </source>
</evidence>
<evidence type="ECO:0000313" key="3">
    <source>
        <dbReference type="Proteomes" id="UP000708208"/>
    </source>
</evidence>